<proteinExistence type="inferred from homology"/>
<dbReference type="InterPro" id="IPR039424">
    <property type="entry name" value="SBP_5"/>
</dbReference>
<gene>
    <name evidence="7" type="primary">opp4A</name>
    <name evidence="7" type="ORF">ACFFIX_11060</name>
</gene>
<evidence type="ECO:0000313" key="7">
    <source>
        <dbReference type="EMBL" id="MFC0271991.1"/>
    </source>
</evidence>
<dbReference type="Gene3D" id="3.10.105.10">
    <property type="entry name" value="Dipeptide-binding Protein, Domain 3"/>
    <property type="match status" value="1"/>
</dbReference>
<feature type="domain" description="Solute-binding protein family 5" evidence="6">
    <location>
        <begin position="99"/>
        <end position="490"/>
    </location>
</feature>
<name>A0ABV6GE92_9BACI</name>
<dbReference type="PANTHER" id="PTHR30290:SF9">
    <property type="entry name" value="OLIGOPEPTIDE-BINDING PROTEIN APPA"/>
    <property type="match status" value="1"/>
</dbReference>
<keyword evidence="4 5" id="KW-0732">Signal</keyword>
<dbReference type="PROSITE" id="PS51257">
    <property type="entry name" value="PROKAR_LIPOPROTEIN"/>
    <property type="match status" value="1"/>
</dbReference>
<keyword evidence="3" id="KW-0813">Transport</keyword>
<dbReference type="EMBL" id="JBHLVO010000007">
    <property type="protein sequence ID" value="MFC0271991.1"/>
    <property type="molecule type" value="Genomic_DNA"/>
</dbReference>
<dbReference type="Gene3D" id="3.90.76.10">
    <property type="entry name" value="Dipeptide-binding Protein, Domain 1"/>
    <property type="match status" value="1"/>
</dbReference>
<evidence type="ECO:0000256" key="1">
    <source>
        <dbReference type="ARBA" id="ARBA00004193"/>
    </source>
</evidence>
<dbReference type="InterPro" id="IPR050034">
    <property type="entry name" value="Opp4A"/>
</dbReference>
<dbReference type="RefSeq" id="WP_378933852.1">
    <property type="nucleotide sequence ID" value="NZ_JBHLVO010000007.1"/>
</dbReference>
<evidence type="ECO:0000313" key="8">
    <source>
        <dbReference type="Proteomes" id="UP001589854"/>
    </source>
</evidence>
<dbReference type="SUPFAM" id="SSF53850">
    <property type="entry name" value="Periplasmic binding protein-like II"/>
    <property type="match status" value="1"/>
</dbReference>
<protein>
    <submittedName>
        <fullName evidence="7">Oligopeptide ABC transporter substrate-binding protein</fullName>
    </submittedName>
</protein>
<dbReference type="InterPro" id="IPR023765">
    <property type="entry name" value="SBP_5_CS"/>
</dbReference>
<dbReference type="NCBIfam" id="NF045467">
    <property type="entry name" value="Opp4A"/>
    <property type="match status" value="1"/>
</dbReference>
<dbReference type="InterPro" id="IPR000914">
    <property type="entry name" value="SBP_5_dom"/>
</dbReference>
<dbReference type="PROSITE" id="PS01040">
    <property type="entry name" value="SBP_BACTERIAL_5"/>
    <property type="match status" value="1"/>
</dbReference>
<comment type="similarity">
    <text evidence="2">Belongs to the bacterial solute-binding protein 5 family.</text>
</comment>
<evidence type="ECO:0000256" key="2">
    <source>
        <dbReference type="ARBA" id="ARBA00005695"/>
    </source>
</evidence>
<comment type="subcellular location">
    <subcellularLocation>
        <location evidence="1">Cell membrane</location>
        <topology evidence="1">Lipid-anchor</topology>
    </subcellularLocation>
</comment>
<evidence type="ECO:0000259" key="6">
    <source>
        <dbReference type="Pfam" id="PF00496"/>
    </source>
</evidence>
<evidence type="ECO:0000256" key="4">
    <source>
        <dbReference type="ARBA" id="ARBA00022729"/>
    </source>
</evidence>
<reference evidence="7 8" key="1">
    <citation type="submission" date="2024-09" db="EMBL/GenBank/DDBJ databases">
        <authorList>
            <person name="Sun Q."/>
            <person name="Mori K."/>
        </authorList>
    </citation>
    <scope>NUCLEOTIDE SEQUENCE [LARGE SCALE GENOMIC DNA]</scope>
    <source>
        <strain evidence="7 8">CCM 7228</strain>
    </source>
</reference>
<sequence length="577" mass="64008">MKKSVLWAVMLMLVMSMFLAACSGGKETATEDAGTKDDETPATEETAKPVEGGTVTYAVDTAPEGIFDPAFSGSIVDSDIQSFTADNIYTVNDDLVYEPHLASWEISEDNLTYTFTLKEGVKWHNGETLTVNDWVFALETLAHPDYAGPRYNYVQGIKGAQDVKDGKAEKISGVEVIDDYNVKITFAEKKINNLENLWPTPMPQKAYEGIAVKDLMESDPVRKNPVGLGPFKFKNLVAGEYVELERFDDYWQGAPKLDGVVVKVIDPSLTAGAFEKGEIDLMSIRPADLEQIGGLENVTVEETNGVAYSYIGLRFGSRDKEAGKSVADNDKFESKELRQALLHAIDREALIKAFLSGKGSVANTVIPSTFWASADPSELNGYEYSPEKAKELLATAGYEDTNGDGFVEDPEGKEFKISFGHYAGPATFEGRSKAIMQNWNDIGVKTELATGQLIEFNLYNEMKDNDDKALEAFFGSWSTGADPDPEALWGSHFEWNYGRYVDEEGDKLIADTKSDAAFDQAYREKAFVDWQKHFNENLLALPLWENMDLYAVNKRLQGVHVNALTSLNNVHEWTVTE</sequence>
<dbReference type="PIRSF" id="PIRSF002741">
    <property type="entry name" value="MppA"/>
    <property type="match status" value="1"/>
</dbReference>
<organism evidence="7 8">
    <name type="scientific">Metabacillus herbersteinensis</name>
    <dbReference type="NCBI Taxonomy" id="283816"/>
    <lineage>
        <taxon>Bacteria</taxon>
        <taxon>Bacillati</taxon>
        <taxon>Bacillota</taxon>
        <taxon>Bacilli</taxon>
        <taxon>Bacillales</taxon>
        <taxon>Bacillaceae</taxon>
        <taxon>Metabacillus</taxon>
    </lineage>
</organism>
<evidence type="ECO:0000256" key="3">
    <source>
        <dbReference type="ARBA" id="ARBA00022448"/>
    </source>
</evidence>
<dbReference type="PANTHER" id="PTHR30290">
    <property type="entry name" value="PERIPLASMIC BINDING COMPONENT OF ABC TRANSPORTER"/>
    <property type="match status" value="1"/>
</dbReference>
<comment type="caution">
    <text evidence="7">The sequence shown here is derived from an EMBL/GenBank/DDBJ whole genome shotgun (WGS) entry which is preliminary data.</text>
</comment>
<feature type="signal peptide" evidence="5">
    <location>
        <begin position="1"/>
        <end position="20"/>
    </location>
</feature>
<feature type="chain" id="PRO_5045258160" evidence="5">
    <location>
        <begin position="21"/>
        <end position="577"/>
    </location>
</feature>
<dbReference type="InterPro" id="IPR030678">
    <property type="entry name" value="Peptide/Ni-bd"/>
</dbReference>
<dbReference type="Proteomes" id="UP001589854">
    <property type="component" value="Unassembled WGS sequence"/>
</dbReference>
<evidence type="ECO:0000256" key="5">
    <source>
        <dbReference type="SAM" id="SignalP"/>
    </source>
</evidence>
<dbReference type="Pfam" id="PF00496">
    <property type="entry name" value="SBP_bac_5"/>
    <property type="match status" value="1"/>
</dbReference>
<keyword evidence="8" id="KW-1185">Reference proteome</keyword>
<accession>A0ABV6GE92</accession>
<dbReference type="Gene3D" id="3.40.190.10">
    <property type="entry name" value="Periplasmic binding protein-like II"/>
    <property type="match status" value="1"/>
</dbReference>